<protein>
    <submittedName>
        <fullName evidence="4">LLM class flavin-dependent oxidoreductase</fullName>
    </submittedName>
</protein>
<dbReference type="PANTHER" id="PTHR30137">
    <property type="entry name" value="LUCIFERASE-LIKE MONOOXYGENASE"/>
    <property type="match status" value="1"/>
</dbReference>
<name>A0ABP8GLT7_9SPHI</name>
<sequence>MDKKFEFGFYTFGDIVPNPVTGVKTPQHQRIKEIVEAARLADDAGFDLIGIGEHHTADFVLSAPVVLLSAISQVTKNIKLSTAVAVLSTQDPVRLFEEFSTLDLLSNGRSEILVGRGSTTESFPLFGFDLNNYDALFSEKLELLNILNNNAVVNWKGKFRSPLIDAEIEPRPLKPIPIWIGVGGSPDSAARAGKAGAHMNLAILGGPAERFKHLVDIYRASAAEAGHDVNDLKIAVSSHSYVGETSKQAREEMYGAFSHSMAYLMKKLRGVNYHIGRGDFEAMTAPDTALTIGSPQEMIDKIMRQYELFDHDRYVLQMDMNGLPFDKLARSIELVATKVAPEVRKLIDKK</sequence>
<keyword evidence="2" id="KW-0503">Monooxygenase</keyword>
<accession>A0ABP8GLT7</accession>
<keyword evidence="1" id="KW-0560">Oxidoreductase</keyword>
<evidence type="ECO:0000256" key="1">
    <source>
        <dbReference type="ARBA" id="ARBA00023002"/>
    </source>
</evidence>
<dbReference type="SUPFAM" id="SSF51679">
    <property type="entry name" value="Bacterial luciferase-like"/>
    <property type="match status" value="1"/>
</dbReference>
<dbReference type="RefSeq" id="WP_345211890.1">
    <property type="nucleotide sequence ID" value="NZ_BAABFT010000007.1"/>
</dbReference>
<dbReference type="EMBL" id="BAABFT010000007">
    <property type="protein sequence ID" value="GAA4326663.1"/>
    <property type="molecule type" value="Genomic_DNA"/>
</dbReference>
<dbReference type="InterPro" id="IPR036661">
    <property type="entry name" value="Luciferase-like_sf"/>
</dbReference>
<feature type="domain" description="Luciferase-like" evidence="3">
    <location>
        <begin position="9"/>
        <end position="307"/>
    </location>
</feature>
<dbReference type="CDD" id="cd00347">
    <property type="entry name" value="Flavin_utilizing_monoxygenases"/>
    <property type="match status" value="1"/>
</dbReference>
<keyword evidence="5" id="KW-1185">Reference proteome</keyword>
<organism evidence="4 5">
    <name type="scientific">Mucilaginibacter gynuensis</name>
    <dbReference type="NCBI Taxonomy" id="1302236"/>
    <lineage>
        <taxon>Bacteria</taxon>
        <taxon>Pseudomonadati</taxon>
        <taxon>Bacteroidota</taxon>
        <taxon>Sphingobacteriia</taxon>
        <taxon>Sphingobacteriales</taxon>
        <taxon>Sphingobacteriaceae</taxon>
        <taxon>Mucilaginibacter</taxon>
    </lineage>
</organism>
<gene>
    <name evidence="4" type="ORF">GCM10023149_29600</name>
</gene>
<evidence type="ECO:0000256" key="2">
    <source>
        <dbReference type="ARBA" id="ARBA00023033"/>
    </source>
</evidence>
<evidence type="ECO:0000313" key="4">
    <source>
        <dbReference type="EMBL" id="GAA4326663.1"/>
    </source>
</evidence>
<dbReference type="PANTHER" id="PTHR30137:SF8">
    <property type="entry name" value="BLR5498 PROTEIN"/>
    <property type="match status" value="1"/>
</dbReference>
<dbReference type="InterPro" id="IPR011251">
    <property type="entry name" value="Luciferase-like_dom"/>
</dbReference>
<evidence type="ECO:0000259" key="3">
    <source>
        <dbReference type="Pfam" id="PF00296"/>
    </source>
</evidence>
<evidence type="ECO:0000313" key="5">
    <source>
        <dbReference type="Proteomes" id="UP001500582"/>
    </source>
</evidence>
<comment type="caution">
    <text evidence="4">The sequence shown here is derived from an EMBL/GenBank/DDBJ whole genome shotgun (WGS) entry which is preliminary data.</text>
</comment>
<dbReference type="Gene3D" id="3.20.20.30">
    <property type="entry name" value="Luciferase-like domain"/>
    <property type="match status" value="1"/>
</dbReference>
<proteinExistence type="predicted"/>
<dbReference type="Pfam" id="PF00296">
    <property type="entry name" value="Bac_luciferase"/>
    <property type="match status" value="1"/>
</dbReference>
<reference evidence="5" key="1">
    <citation type="journal article" date="2019" name="Int. J. Syst. Evol. Microbiol.">
        <title>The Global Catalogue of Microorganisms (GCM) 10K type strain sequencing project: providing services to taxonomists for standard genome sequencing and annotation.</title>
        <authorList>
            <consortium name="The Broad Institute Genomics Platform"/>
            <consortium name="The Broad Institute Genome Sequencing Center for Infectious Disease"/>
            <person name="Wu L."/>
            <person name="Ma J."/>
        </authorList>
    </citation>
    <scope>NUCLEOTIDE SEQUENCE [LARGE SCALE GENOMIC DNA]</scope>
    <source>
        <strain evidence="5">JCM 17705</strain>
    </source>
</reference>
<dbReference type="Proteomes" id="UP001500582">
    <property type="component" value="Unassembled WGS sequence"/>
</dbReference>
<dbReference type="InterPro" id="IPR050766">
    <property type="entry name" value="Bact_Lucif_Oxidored"/>
</dbReference>